<dbReference type="EMBL" id="FNLC01000002">
    <property type="protein sequence ID" value="SDR01536.1"/>
    <property type="molecule type" value="Genomic_DNA"/>
</dbReference>
<proteinExistence type="predicted"/>
<organism evidence="1 2">
    <name type="scientific">Natronobacterium texcoconense</name>
    <dbReference type="NCBI Taxonomy" id="1095778"/>
    <lineage>
        <taxon>Archaea</taxon>
        <taxon>Methanobacteriati</taxon>
        <taxon>Methanobacteriota</taxon>
        <taxon>Stenosarchaea group</taxon>
        <taxon>Halobacteria</taxon>
        <taxon>Halobacteriales</taxon>
        <taxon>Natrialbaceae</taxon>
        <taxon>Natronobacterium</taxon>
    </lineage>
</organism>
<accession>A0A1H1FLZ7</accession>
<evidence type="ECO:0008006" key="3">
    <source>
        <dbReference type="Google" id="ProtNLM"/>
    </source>
</evidence>
<sequence>MNTLDVRVENGQRVIEKWDSVFEAVSAEPRRQLVFSLLDAPPNQSVPLPESAANPNVPIDADRLRQELYHRHLPMLADMGFIEWEREPLSASRGPNFEEVGIVFDALHSAVGDIPDSLVVGCQRLERKRQENIEI</sequence>
<protein>
    <recommendedName>
        <fullName evidence="3">ArsR family transcriptional regulator</fullName>
    </recommendedName>
</protein>
<dbReference type="AlphaFoldDB" id="A0A1H1FLZ7"/>
<dbReference type="STRING" id="1095778.SAMN04489842_2008"/>
<name>A0A1H1FLZ7_NATTX</name>
<dbReference type="OrthoDB" id="247722at2157"/>
<reference evidence="2" key="1">
    <citation type="submission" date="2016-10" db="EMBL/GenBank/DDBJ databases">
        <authorList>
            <person name="Varghese N."/>
            <person name="Submissions S."/>
        </authorList>
    </citation>
    <scope>NUCLEOTIDE SEQUENCE [LARGE SCALE GENOMIC DNA]</scope>
    <source>
        <strain evidence="2">DSM 24767</strain>
    </source>
</reference>
<evidence type="ECO:0000313" key="1">
    <source>
        <dbReference type="EMBL" id="SDR01536.1"/>
    </source>
</evidence>
<keyword evidence="2" id="KW-1185">Reference proteome</keyword>
<dbReference type="RefSeq" id="WP_090381045.1">
    <property type="nucleotide sequence ID" value="NZ_FNLC01000002.1"/>
</dbReference>
<gene>
    <name evidence="1" type="ORF">SAMN04489842_2008</name>
</gene>
<evidence type="ECO:0000313" key="2">
    <source>
        <dbReference type="Proteomes" id="UP000198848"/>
    </source>
</evidence>
<dbReference type="Proteomes" id="UP000198848">
    <property type="component" value="Unassembled WGS sequence"/>
</dbReference>